<name>A0ABV7JEJ7_9GAMM</name>
<evidence type="ECO:0000256" key="7">
    <source>
        <dbReference type="ARBA" id="ARBA00022842"/>
    </source>
</evidence>
<dbReference type="PANTHER" id="PTHR20941:SF1">
    <property type="entry name" value="FOLIC ACID SYNTHESIS PROTEIN FOL1"/>
    <property type="match status" value="1"/>
</dbReference>
<dbReference type="EC" id="2.5.1.15" evidence="4"/>
<evidence type="ECO:0000256" key="8">
    <source>
        <dbReference type="ARBA" id="ARBA00022909"/>
    </source>
</evidence>
<dbReference type="CDD" id="cd00739">
    <property type="entry name" value="DHPS"/>
    <property type="match status" value="1"/>
</dbReference>
<dbReference type="EMBL" id="JBHRTS010000008">
    <property type="protein sequence ID" value="MFC3195502.1"/>
    <property type="molecule type" value="Genomic_DNA"/>
</dbReference>
<proteinExistence type="predicted"/>
<organism evidence="10 11">
    <name type="scientific">Marinicella sediminis</name>
    <dbReference type="NCBI Taxonomy" id="1792834"/>
    <lineage>
        <taxon>Bacteria</taxon>
        <taxon>Pseudomonadati</taxon>
        <taxon>Pseudomonadota</taxon>
        <taxon>Gammaproteobacteria</taxon>
        <taxon>Lysobacterales</taxon>
        <taxon>Marinicellaceae</taxon>
        <taxon>Marinicella</taxon>
    </lineage>
</organism>
<dbReference type="Proteomes" id="UP001595533">
    <property type="component" value="Unassembled WGS sequence"/>
</dbReference>
<evidence type="ECO:0000256" key="3">
    <source>
        <dbReference type="ARBA" id="ARBA00004763"/>
    </source>
</evidence>
<keyword evidence="5 10" id="KW-0808">Transferase</keyword>
<comment type="catalytic activity">
    <reaction evidence="1">
        <text>(7,8-dihydropterin-6-yl)methyl diphosphate + 4-aminobenzoate = 7,8-dihydropteroate + diphosphate</text>
        <dbReference type="Rhea" id="RHEA:19949"/>
        <dbReference type="ChEBI" id="CHEBI:17836"/>
        <dbReference type="ChEBI" id="CHEBI:17839"/>
        <dbReference type="ChEBI" id="CHEBI:33019"/>
        <dbReference type="ChEBI" id="CHEBI:72950"/>
        <dbReference type="EC" id="2.5.1.15"/>
    </reaction>
</comment>
<dbReference type="Gene3D" id="3.20.20.20">
    <property type="entry name" value="Dihydropteroate synthase-like"/>
    <property type="match status" value="1"/>
</dbReference>
<protein>
    <recommendedName>
        <fullName evidence="4">dihydropteroate synthase</fullName>
        <ecNumber evidence="4">2.5.1.15</ecNumber>
    </recommendedName>
</protein>
<evidence type="ECO:0000256" key="4">
    <source>
        <dbReference type="ARBA" id="ARBA00012458"/>
    </source>
</evidence>
<dbReference type="InterPro" id="IPR045031">
    <property type="entry name" value="DHP_synth-like"/>
</dbReference>
<keyword evidence="11" id="KW-1185">Reference proteome</keyword>
<comment type="caution">
    <text evidence="10">The sequence shown here is derived from an EMBL/GenBank/DDBJ whole genome shotgun (WGS) entry which is preliminary data.</text>
</comment>
<gene>
    <name evidence="10" type="primary">folP</name>
    <name evidence="10" type="ORF">ACFODZ_14705</name>
</gene>
<dbReference type="SUPFAM" id="SSF51717">
    <property type="entry name" value="Dihydropteroate synthetase-like"/>
    <property type="match status" value="1"/>
</dbReference>
<evidence type="ECO:0000256" key="5">
    <source>
        <dbReference type="ARBA" id="ARBA00022679"/>
    </source>
</evidence>
<keyword evidence="8" id="KW-0289">Folate biosynthesis</keyword>
<evidence type="ECO:0000259" key="9">
    <source>
        <dbReference type="PROSITE" id="PS50972"/>
    </source>
</evidence>
<dbReference type="InterPro" id="IPR006390">
    <property type="entry name" value="DHP_synth_dom"/>
</dbReference>
<keyword evidence="7" id="KW-0460">Magnesium</keyword>
<comment type="pathway">
    <text evidence="3">Cofactor biosynthesis; tetrahydrofolate biosynthesis; 7,8-dihydrofolate from 2-amino-4-hydroxy-6-hydroxymethyl-7,8-dihydropteridine diphosphate and 4-aminobenzoate: step 1/2.</text>
</comment>
<dbReference type="PANTHER" id="PTHR20941">
    <property type="entry name" value="FOLATE SYNTHESIS PROTEINS"/>
    <property type="match status" value="1"/>
</dbReference>
<evidence type="ECO:0000313" key="10">
    <source>
        <dbReference type="EMBL" id="MFC3195502.1"/>
    </source>
</evidence>
<dbReference type="PROSITE" id="PS50972">
    <property type="entry name" value="PTERIN_BINDING"/>
    <property type="match status" value="1"/>
</dbReference>
<dbReference type="RefSeq" id="WP_232781896.1">
    <property type="nucleotide sequence ID" value="NZ_MVBD01000012.1"/>
</dbReference>
<keyword evidence="6" id="KW-0479">Metal-binding</keyword>
<accession>A0ABV7JEJ7</accession>
<sequence>MGVLNVTPDSFSDGGQFISTDDAISQADVMVAENVDWIDVGGESTRPGAAAVSTDEEISRVVPVIRAIRAKYPKQKISIDSSKPEVMEAAILAGATMINDVNALQAEGSVEVAVKHDVKVCLMHKKGTPQTMQDNPEYEDVVQEVLDFFAQRVEACLAYGMDADRIILDPGIGFGKSLEHNLQLLSNTATFKQMGFPILIGVSRKSMFGELLGRAVKDRLAGSLAVAQFTYLQGADYFRVHDVAATRDTLKTSQALIGKTNE</sequence>
<dbReference type="InterPro" id="IPR011005">
    <property type="entry name" value="Dihydropteroate_synth-like_sf"/>
</dbReference>
<comment type="cofactor">
    <cofactor evidence="2">
        <name>Mg(2+)</name>
        <dbReference type="ChEBI" id="CHEBI:18420"/>
    </cofactor>
</comment>
<dbReference type="Pfam" id="PF00809">
    <property type="entry name" value="Pterin_bind"/>
    <property type="match status" value="1"/>
</dbReference>
<dbReference type="GO" id="GO:0004156">
    <property type="term" value="F:dihydropteroate synthase activity"/>
    <property type="evidence" value="ECO:0007669"/>
    <property type="project" value="UniProtKB-EC"/>
</dbReference>
<reference evidence="11" key="1">
    <citation type="journal article" date="2019" name="Int. J. Syst. Evol. Microbiol.">
        <title>The Global Catalogue of Microorganisms (GCM) 10K type strain sequencing project: providing services to taxonomists for standard genome sequencing and annotation.</title>
        <authorList>
            <consortium name="The Broad Institute Genomics Platform"/>
            <consortium name="The Broad Institute Genome Sequencing Center for Infectious Disease"/>
            <person name="Wu L."/>
            <person name="Ma J."/>
        </authorList>
    </citation>
    <scope>NUCLEOTIDE SEQUENCE [LARGE SCALE GENOMIC DNA]</scope>
    <source>
        <strain evidence="11">KCTC 42953</strain>
    </source>
</reference>
<dbReference type="InterPro" id="IPR000489">
    <property type="entry name" value="Pterin-binding_dom"/>
</dbReference>
<dbReference type="NCBIfam" id="TIGR01496">
    <property type="entry name" value="DHPS"/>
    <property type="match status" value="1"/>
</dbReference>
<evidence type="ECO:0000256" key="2">
    <source>
        <dbReference type="ARBA" id="ARBA00001946"/>
    </source>
</evidence>
<evidence type="ECO:0000256" key="6">
    <source>
        <dbReference type="ARBA" id="ARBA00022723"/>
    </source>
</evidence>
<evidence type="ECO:0000313" key="11">
    <source>
        <dbReference type="Proteomes" id="UP001595533"/>
    </source>
</evidence>
<feature type="domain" description="Pterin-binding" evidence="9">
    <location>
        <begin position="1"/>
        <end position="251"/>
    </location>
</feature>
<evidence type="ECO:0000256" key="1">
    <source>
        <dbReference type="ARBA" id="ARBA00000012"/>
    </source>
</evidence>